<dbReference type="SUPFAM" id="SSF56112">
    <property type="entry name" value="Protein kinase-like (PK-like)"/>
    <property type="match status" value="1"/>
</dbReference>
<dbReference type="SMART" id="SM00220">
    <property type="entry name" value="S_TKc"/>
    <property type="match status" value="1"/>
</dbReference>
<dbReference type="EMBL" id="BKCJ010207814">
    <property type="protein sequence ID" value="GEY76774.1"/>
    <property type="molecule type" value="Genomic_DNA"/>
</dbReference>
<dbReference type="PROSITE" id="PS00108">
    <property type="entry name" value="PROTEIN_KINASE_ST"/>
    <property type="match status" value="1"/>
</dbReference>
<evidence type="ECO:0000256" key="10">
    <source>
        <dbReference type="ARBA" id="ARBA00048679"/>
    </source>
</evidence>
<dbReference type="InterPro" id="IPR008271">
    <property type="entry name" value="Ser/Thr_kinase_AS"/>
</dbReference>
<evidence type="ECO:0000259" key="12">
    <source>
        <dbReference type="PROSITE" id="PS50011"/>
    </source>
</evidence>
<dbReference type="CDD" id="cd05117">
    <property type="entry name" value="STKc_CAMK"/>
    <property type="match status" value="1"/>
</dbReference>
<feature type="domain" description="Protein kinase" evidence="12">
    <location>
        <begin position="114"/>
        <end position="376"/>
    </location>
</feature>
<evidence type="ECO:0000256" key="11">
    <source>
        <dbReference type="SAM" id="MobiDB-lite"/>
    </source>
</evidence>
<evidence type="ECO:0000256" key="7">
    <source>
        <dbReference type="ARBA" id="ARBA00022777"/>
    </source>
</evidence>
<dbReference type="Gene3D" id="1.10.238.10">
    <property type="entry name" value="EF-hand"/>
    <property type="match status" value="2"/>
</dbReference>
<feature type="region of interest" description="Disordered" evidence="11">
    <location>
        <begin position="51"/>
        <end position="70"/>
    </location>
</feature>
<dbReference type="SUPFAM" id="SSF47473">
    <property type="entry name" value="EF-hand"/>
    <property type="match status" value="1"/>
</dbReference>
<dbReference type="PROSITE" id="PS50011">
    <property type="entry name" value="PROTEIN_KINASE_DOM"/>
    <property type="match status" value="1"/>
</dbReference>
<dbReference type="PANTHER" id="PTHR24349">
    <property type="entry name" value="SERINE/THREONINE-PROTEIN KINASE"/>
    <property type="match status" value="1"/>
</dbReference>
<keyword evidence="4" id="KW-0808">Transferase</keyword>
<keyword evidence="5" id="KW-0677">Repeat</keyword>
<reference evidence="13" key="1">
    <citation type="journal article" date="2019" name="Sci. Rep.">
        <title>Draft genome of Tanacetum cinerariifolium, the natural source of mosquito coil.</title>
        <authorList>
            <person name="Yamashiro T."/>
            <person name="Shiraishi A."/>
            <person name="Satake H."/>
            <person name="Nakayama K."/>
        </authorList>
    </citation>
    <scope>NUCLEOTIDE SEQUENCE</scope>
</reference>
<sequence>MGACTSKPPKRNPYAPQDLPLPPPTPPQSNNNNKPSSPFYNLTPVRFFQTNKAGTSPTTTPKTGPNFPPLSPARHIMAVLAKRLKGATEEAELGMEVVSLDKRFGLSKRFKDRYEVGDEMGRGHFGYVVTATCKYGDHVGRKVAVKVIPKAKMTTSIAVEDVRRELKILQALSGHDNLLQFYDAFEDNDNVYIVMELCEGGELLDRIHASGGKFNEEEAKNVIVQILNVVAFCHLQGVVHRDLKPENFLFKTKDADSPLKAIDFGLSEFVKPDENLNDIVGSAYYVAPEVLLRSYDTEADVWSVGVISYILLCGSRPFWARTESGIFRAVLKNVPKFADPPWPSFSPLAKDFVQGLLAKDPRKRLTAAQALGHPWIRDHNGVEVPIDIRILRSLKAYTLSSPLRQAALKALSKTSTSDDLFYLKKQFSHLGKSESVTFNSINTALMKHATSAMKESRITDYLSWLTALKLDFDEFCAAVICVRQLETLDQWEQRARCAYDIFDKDGNKEIIIEELASELGLGPSVSLHDVLTDWIRHTDGKLSYHGFVKLLHGISTRNQRKLR</sequence>
<proteinExistence type="inferred from homology"/>
<dbReference type="GO" id="GO:0004674">
    <property type="term" value="F:protein serine/threonine kinase activity"/>
    <property type="evidence" value="ECO:0007669"/>
    <property type="project" value="UniProtKB-KW"/>
</dbReference>
<evidence type="ECO:0000256" key="6">
    <source>
        <dbReference type="ARBA" id="ARBA00022741"/>
    </source>
</evidence>
<gene>
    <name evidence="13" type="ORF">Tci_448748</name>
</gene>
<evidence type="ECO:0000256" key="8">
    <source>
        <dbReference type="ARBA" id="ARBA00022840"/>
    </source>
</evidence>
<dbReference type="Gene3D" id="1.10.510.10">
    <property type="entry name" value="Transferase(Phosphotransferase) domain 1"/>
    <property type="match status" value="1"/>
</dbReference>
<evidence type="ECO:0000256" key="3">
    <source>
        <dbReference type="ARBA" id="ARBA00022527"/>
    </source>
</evidence>
<comment type="similarity">
    <text evidence="1">Belongs to the protein kinase superfamily. CAMK Ser/Thr protein kinase family. CaMK subfamily.</text>
</comment>
<keyword evidence="3" id="KW-0723">Serine/threonine-protein kinase</keyword>
<evidence type="ECO:0000256" key="4">
    <source>
        <dbReference type="ARBA" id="ARBA00022679"/>
    </source>
</evidence>
<organism evidence="13">
    <name type="scientific">Tanacetum cinerariifolium</name>
    <name type="common">Dalmatian daisy</name>
    <name type="synonym">Chrysanthemum cinerariifolium</name>
    <dbReference type="NCBI Taxonomy" id="118510"/>
    <lineage>
        <taxon>Eukaryota</taxon>
        <taxon>Viridiplantae</taxon>
        <taxon>Streptophyta</taxon>
        <taxon>Embryophyta</taxon>
        <taxon>Tracheophyta</taxon>
        <taxon>Spermatophyta</taxon>
        <taxon>Magnoliopsida</taxon>
        <taxon>eudicotyledons</taxon>
        <taxon>Gunneridae</taxon>
        <taxon>Pentapetalae</taxon>
        <taxon>asterids</taxon>
        <taxon>campanulids</taxon>
        <taxon>Asterales</taxon>
        <taxon>Asteraceae</taxon>
        <taxon>Asteroideae</taxon>
        <taxon>Anthemideae</taxon>
        <taxon>Anthemidinae</taxon>
        <taxon>Tanacetum</taxon>
    </lineage>
</organism>
<comment type="caution">
    <text evidence="13">The sequence shown here is derived from an EMBL/GenBank/DDBJ whole genome shotgun (WGS) entry which is preliminary data.</text>
</comment>
<evidence type="ECO:0000256" key="5">
    <source>
        <dbReference type="ARBA" id="ARBA00022737"/>
    </source>
</evidence>
<feature type="region of interest" description="Disordered" evidence="11">
    <location>
        <begin position="1"/>
        <end position="41"/>
    </location>
</feature>
<dbReference type="InterPro" id="IPR011009">
    <property type="entry name" value="Kinase-like_dom_sf"/>
</dbReference>
<evidence type="ECO:0000256" key="2">
    <source>
        <dbReference type="ARBA" id="ARBA00012513"/>
    </source>
</evidence>
<evidence type="ECO:0000256" key="9">
    <source>
        <dbReference type="ARBA" id="ARBA00047899"/>
    </source>
</evidence>
<comment type="catalytic activity">
    <reaction evidence="9">
        <text>L-threonyl-[protein] + ATP = O-phospho-L-threonyl-[protein] + ADP + H(+)</text>
        <dbReference type="Rhea" id="RHEA:46608"/>
        <dbReference type="Rhea" id="RHEA-COMP:11060"/>
        <dbReference type="Rhea" id="RHEA-COMP:11605"/>
        <dbReference type="ChEBI" id="CHEBI:15378"/>
        <dbReference type="ChEBI" id="CHEBI:30013"/>
        <dbReference type="ChEBI" id="CHEBI:30616"/>
        <dbReference type="ChEBI" id="CHEBI:61977"/>
        <dbReference type="ChEBI" id="CHEBI:456216"/>
        <dbReference type="EC" id="2.7.11.1"/>
    </reaction>
</comment>
<dbReference type="InterPro" id="IPR050205">
    <property type="entry name" value="CDPK_Ser/Thr_kinases"/>
</dbReference>
<feature type="compositionally biased region" description="Low complexity" evidence="11">
    <location>
        <begin position="54"/>
        <end position="65"/>
    </location>
</feature>
<evidence type="ECO:0000256" key="1">
    <source>
        <dbReference type="ARBA" id="ARBA00005354"/>
    </source>
</evidence>
<feature type="compositionally biased region" description="Low complexity" evidence="11">
    <location>
        <begin position="28"/>
        <end position="41"/>
    </location>
</feature>
<dbReference type="Pfam" id="PF00069">
    <property type="entry name" value="Pkinase"/>
    <property type="match status" value="1"/>
</dbReference>
<dbReference type="FunFam" id="1.10.510.10:FF:001294">
    <property type="entry name" value="CDPK-related kinase 3"/>
    <property type="match status" value="1"/>
</dbReference>
<keyword evidence="8" id="KW-0067">ATP-binding</keyword>
<dbReference type="Gene3D" id="3.30.200.20">
    <property type="entry name" value="Phosphorylase Kinase, domain 1"/>
    <property type="match status" value="1"/>
</dbReference>
<accession>A0A699HVV8</accession>
<dbReference type="EC" id="2.7.11.1" evidence="2"/>
<keyword evidence="6" id="KW-0547">Nucleotide-binding</keyword>
<dbReference type="GO" id="GO:0005524">
    <property type="term" value="F:ATP binding"/>
    <property type="evidence" value="ECO:0007669"/>
    <property type="project" value="UniProtKB-KW"/>
</dbReference>
<comment type="catalytic activity">
    <reaction evidence="10">
        <text>L-seryl-[protein] + ATP = O-phospho-L-seryl-[protein] + ADP + H(+)</text>
        <dbReference type="Rhea" id="RHEA:17989"/>
        <dbReference type="Rhea" id="RHEA-COMP:9863"/>
        <dbReference type="Rhea" id="RHEA-COMP:11604"/>
        <dbReference type="ChEBI" id="CHEBI:15378"/>
        <dbReference type="ChEBI" id="CHEBI:29999"/>
        <dbReference type="ChEBI" id="CHEBI:30616"/>
        <dbReference type="ChEBI" id="CHEBI:83421"/>
        <dbReference type="ChEBI" id="CHEBI:456216"/>
        <dbReference type="EC" id="2.7.11.1"/>
    </reaction>
</comment>
<dbReference type="FunFam" id="3.30.200.20:FF:000101">
    <property type="entry name" value="CDPK-related kinase 1"/>
    <property type="match status" value="1"/>
</dbReference>
<name>A0A699HVV8_TANCI</name>
<dbReference type="InterPro" id="IPR000719">
    <property type="entry name" value="Prot_kinase_dom"/>
</dbReference>
<dbReference type="FunFam" id="1.10.510.10:FF:001864">
    <property type="entry name" value="Calcium-dependent protein kinase SK5"/>
    <property type="match status" value="1"/>
</dbReference>
<evidence type="ECO:0000313" key="13">
    <source>
        <dbReference type="EMBL" id="GEY76774.1"/>
    </source>
</evidence>
<protein>
    <recommendedName>
        <fullName evidence="2">non-specific serine/threonine protein kinase</fullName>
        <ecNumber evidence="2">2.7.11.1</ecNumber>
    </recommendedName>
</protein>
<dbReference type="AlphaFoldDB" id="A0A699HVV8"/>
<dbReference type="InterPro" id="IPR011992">
    <property type="entry name" value="EF-hand-dom_pair"/>
</dbReference>
<keyword evidence="7 13" id="KW-0418">Kinase</keyword>